<sequence>MTKWCAVPNCKTGSRTEQIKRSLFRIPKDPATWKKWEEAIPNIIKLRSTDVVCEKHFEENDISREWIKLDANEQVIARVTYKYPQLRKQAVPTKFDDVSSEIWTKRNCESLHEYAKQISNSQNILIDATRVPLPAPDIDADVRISFSPIEVLPIEVSPIEVSPIEVSSMEVSSCNPLITNNSLVPQEPFKVSSFLQINEQISDRNTNITDDFSAYIPESWSCCKMRTGIVQRILFTYTITKIENGEHCPVTQKSVTIDVDGTVKYFIYGHHVDPQDIKLEQVLQKKEMLSDILEKFKGMNICSGLGDVNIHLLSAGMAYQDYVDKWRNKNCSLLSKKKRCDFCMKSRKAILQQTARLKNCSTINRIRNISNPVLRRKLSAIQMKVRRERYQKLQAKDRVKHLMTCMKTQEAQIANMQDMTLEKKCAELNVPETQKLALKEIIATASKKNVKGRRYTEEWIMLCMLMNIRSVGYYEFLRKNNILPLPCTRMIRNYFSLINAMCGFDEQFAKLFEKHLASKTPLQRHGVLLLDEINLRKSVAVSTKNLTYVGLTDFGDDGQQSTDITEQATHGLVLMFQPLADVYTQPIAVFASKGPVKGEELAKIVIKAIFYLEQCGAMIHGVIADGASTNAKMWSILGITGSMENTTTWFTHPLDNERKVFVFSDICHVIKNVRNRLYNKKKLRFKSTHNYVYWKYFDTLYNIDKNHPGNARVCPKITNRHIVLDNTSKMRVRLATQIFSNSVADGLAFYLSHKCEGFSGCEETISFCKRFNDMFDAMNRKSPNQGLTPNSNDFKVLEDSLQWLNTWQTAVKERDITAEEFLTVETSRGLRIW</sequence>
<dbReference type="SUPFAM" id="SSF57716">
    <property type="entry name" value="Glucocorticoid receptor-like (DNA-binding domain)"/>
    <property type="match status" value="1"/>
</dbReference>
<evidence type="ECO:0000256" key="10">
    <source>
        <dbReference type="ARBA" id="ARBA00023242"/>
    </source>
</evidence>
<dbReference type="InterPro" id="IPR026516">
    <property type="entry name" value="THAP1/10"/>
</dbReference>
<dbReference type="PROSITE" id="PS50950">
    <property type="entry name" value="ZF_THAP"/>
    <property type="match status" value="1"/>
</dbReference>
<evidence type="ECO:0000256" key="4">
    <source>
        <dbReference type="ARBA" id="ARBA00022771"/>
    </source>
</evidence>
<comment type="subcellular location">
    <subcellularLocation>
        <location evidence="1">Nucleus</location>
        <location evidence="1">Nucleoplasm</location>
    </subcellularLocation>
</comment>
<evidence type="ECO:0000256" key="11">
    <source>
        <dbReference type="ARBA" id="ARBA00023306"/>
    </source>
</evidence>
<name>A0AAV2NY04_9HYME</name>
<dbReference type="GO" id="GO:0043565">
    <property type="term" value="F:sequence-specific DNA binding"/>
    <property type="evidence" value="ECO:0007669"/>
    <property type="project" value="InterPro"/>
</dbReference>
<dbReference type="PANTHER" id="PTHR46600">
    <property type="entry name" value="THAP DOMAIN-CONTAINING"/>
    <property type="match status" value="1"/>
</dbReference>
<dbReference type="EMBL" id="OZ034829">
    <property type="protein sequence ID" value="CAL1685208.1"/>
    <property type="molecule type" value="Genomic_DNA"/>
</dbReference>
<reference evidence="14" key="1">
    <citation type="submission" date="2024-04" db="EMBL/GenBank/DDBJ databases">
        <authorList>
            <consortium name="Molecular Ecology Group"/>
        </authorList>
    </citation>
    <scope>NUCLEOTIDE SEQUENCE</scope>
</reference>
<dbReference type="Pfam" id="PF21788">
    <property type="entry name" value="TNP-like_GBD"/>
    <property type="match status" value="1"/>
</dbReference>
<evidence type="ECO:0000256" key="1">
    <source>
        <dbReference type="ARBA" id="ARBA00004642"/>
    </source>
</evidence>
<dbReference type="Proteomes" id="UP001497644">
    <property type="component" value="Chromosome 6"/>
</dbReference>
<keyword evidence="4 12" id="KW-0863">Zinc-finger</keyword>
<keyword evidence="5" id="KW-0862">Zinc</keyword>
<evidence type="ECO:0000313" key="15">
    <source>
        <dbReference type="Proteomes" id="UP001497644"/>
    </source>
</evidence>
<dbReference type="InterPro" id="IPR038441">
    <property type="entry name" value="THAP_Znf_sf"/>
</dbReference>
<dbReference type="AlphaFoldDB" id="A0AAV2NY04"/>
<evidence type="ECO:0000256" key="9">
    <source>
        <dbReference type="ARBA" id="ARBA00023163"/>
    </source>
</evidence>
<dbReference type="InterPro" id="IPR006612">
    <property type="entry name" value="THAP_Znf"/>
</dbReference>
<keyword evidence="10" id="KW-0539">Nucleus</keyword>
<comment type="similarity">
    <text evidence="2">Belongs to the THAP1 family.</text>
</comment>
<dbReference type="Pfam" id="PF05485">
    <property type="entry name" value="THAP"/>
    <property type="match status" value="1"/>
</dbReference>
<evidence type="ECO:0000256" key="7">
    <source>
        <dbReference type="ARBA" id="ARBA00023054"/>
    </source>
</evidence>
<evidence type="ECO:0000256" key="8">
    <source>
        <dbReference type="ARBA" id="ARBA00023125"/>
    </source>
</evidence>
<evidence type="ECO:0000256" key="3">
    <source>
        <dbReference type="ARBA" id="ARBA00022723"/>
    </source>
</evidence>
<keyword evidence="8 12" id="KW-0238">DNA-binding</keyword>
<keyword evidence="9" id="KW-0804">Transcription</keyword>
<gene>
    <name evidence="14" type="ORF">LPLAT_LOCUS10765</name>
</gene>
<dbReference type="SMART" id="SM00980">
    <property type="entry name" value="THAP"/>
    <property type="match status" value="1"/>
</dbReference>
<evidence type="ECO:0000256" key="6">
    <source>
        <dbReference type="ARBA" id="ARBA00023015"/>
    </source>
</evidence>
<dbReference type="GO" id="GO:0005654">
    <property type="term" value="C:nucleoplasm"/>
    <property type="evidence" value="ECO:0007669"/>
    <property type="project" value="UniProtKB-SubCell"/>
</dbReference>
<keyword evidence="11" id="KW-0131">Cell cycle</keyword>
<evidence type="ECO:0000256" key="2">
    <source>
        <dbReference type="ARBA" id="ARBA00006177"/>
    </source>
</evidence>
<accession>A0AAV2NY04</accession>
<proteinExistence type="inferred from homology"/>
<keyword evidence="6" id="KW-0805">Transcription regulation</keyword>
<evidence type="ECO:0000313" key="14">
    <source>
        <dbReference type="EMBL" id="CAL1685208.1"/>
    </source>
</evidence>
<keyword evidence="15" id="KW-1185">Reference proteome</keyword>
<dbReference type="InterPro" id="IPR048365">
    <property type="entry name" value="TNP-like_RNaseH_N"/>
</dbReference>
<dbReference type="SMART" id="SM00692">
    <property type="entry name" value="DM3"/>
    <property type="match status" value="1"/>
</dbReference>
<dbReference type="PANTHER" id="PTHR46600:SF1">
    <property type="entry name" value="THAP DOMAIN-CONTAINING PROTEIN 1"/>
    <property type="match status" value="1"/>
</dbReference>
<evidence type="ECO:0000256" key="5">
    <source>
        <dbReference type="ARBA" id="ARBA00022833"/>
    </source>
</evidence>
<keyword evidence="7" id="KW-0175">Coiled coil</keyword>
<evidence type="ECO:0000259" key="13">
    <source>
        <dbReference type="PROSITE" id="PS50950"/>
    </source>
</evidence>
<organism evidence="14 15">
    <name type="scientific">Lasius platythorax</name>
    <dbReference type="NCBI Taxonomy" id="488582"/>
    <lineage>
        <taxon>Eukaryota</taxon>
        <taxon>Metazoa</taxon>
        <taxon>Ecdysozoa</taxon>
        <taxon>Arthropoda</taxon>
        <taxon>Hexapoda</taxon>
        <taxon>Insecta</taxon>
        <taxon>Pterygota</taxon>
        <taxon>Neoptera</taxon>
        <taxon>Endopterygota</taxon>
        <taxon>Hymenoptera</taxon>
        <taxon>Apocrita</taxon>
        <taxon>Aculeata</taxon>
        <taxon>Formicoidea</taxon>
        <taxon>Formicidae</taxon>
        <taxon>Formicinae</taxon>
        <taxon>Lasius</taxon>
        <taxon>Lasius</taxon>
    </lineage>
</organism>
<evidence type="ECO:0000256" key="12">
    <source>
        <dbReference type="PROSITE-ProRule" id="PRU00309"/>
    </source>
</evidence>
<dbReference type="Gene3D" id="6.20.210.20">
    <property type="entry name" value="THAP domain"/>
    <property type="match status" value="1"/>
</dbReference>
<feature type="domain" description="THAP-type" evidence="13">
    <location>
        <begin position="1"/>
        <end position="95"/>
    </location>
</feature>
<dbReference type="GO" id="GO:0008270">
    <property type="term" value="F:zinc ion binding"/>
    <property type="evidence" value="ECO:0007669"/>
    <property type="project" value="UniProtKB-KW"/>
</dbReference>
<dbReference type="Pfam" id="PF21787">
    <property type="entry name" value="TNP-like_RNaseH_N"/>
    <property type="match status" value="1"/>
</dbReference>
<keyword evidence="3" id="KW-0479">Metal-binding</keyword>
<dbReference type="InterPro" id="IPR048366">
    <property type="entry name" value="TNP-like_GBD"/>
</dbReference>
<protein>
    <recommendedName>
        <fullName evidence="13">THAP-type domain-containing protein</fullName>
    </recommendedName>
</protein>